<dbReference type="Gene3D" id="3.40.5.90">
    <property type="entry name" value="CDGSH iron-sulfur domain, mitoNEET-type"/>
    <property type="match status" value="2"/>
</dbReference>
<evidence type="ECO:0000256" key="3">
    <source>
        <dbReference type="ARBA" id="ARBA00023004"/>
    </source>
</evidence>
<evidence type="ECO:0000259" key="5">
    <source>
        <dbReference type="SMART" id="SM00704"/>
    </source>
</evidence>
<protein>
    <recommendedName>
        <fullName evidence="5">Iron-binding zinc finger CDGSH type domain-containing protein</fullName>
    </recommendedName>
</protein>
<dbReference type="GO" id="GO:0051537">
    <property type="term" value="F:2 iron, 2 sulfur cluster binding"/>
    <property type="evidence" value="ECO:0007669"/>
    <property type="project" value="UniProtKB-KW"/>
</dbReference>
<proteinExistence type="predicted"/>
<evidence type="ECO:0000313" key="6">
    <source>
        <dbReference type="EMBL" id="VAW50402.1"/>
    </source>
</evidence>
<organism evidence="6">
    <name type="scientific">hydrothermal vent metagenome</name>
    <dbReference type="NCBI Taxonomy" id="652676"/>
    <lineage>
        <taxon>unclassified sequences</taxon>
        <taxon>metagenomes</taxon>
        <taxon>ecological metagenomes</taxon>
    </lineage>
</organism>
<evidence type="ECO:0000256" key="1">
    <source>
        <dbReference type="ARBA" id="ARBA00022714"/>
    </source>
</evidence>
<evidence type="ECO:0000256" key="2">
    <source>
        <dbReference type="ARBA" id="ARBA00022723"/>
    </source>
</evidence>
<name>A0A3B0WGJ2_9ZZZZ</name>
<dbReference type="SMART" id="SM00704">
    <property type="entry name" value="ZnF_CDGSH"/>
    <property type="match status" value="2"/>
</dbReference>
<dbReference type="InterPro" id="IPR042216">
    <property type="entry name" value="MitoNEET_CISD"/>
</dbReference>
<dbReference type="GO" id="GO:0046872">
    <property type="term" value="F:metal ion binding"/>
    <property type="evidence" value="ECO:0007669"/>
    <property type="project" value="UniProtKB-KW"/>
</dbReference>
<keyword evidence="3" id="KW-0408">Iron</keyword>
<dbReference type="Pfam" id="PF06902">
    <property type="entry name" value="Fer4_19"/>
    <property type="match status" value="1"/>
</dbReference>
<keyword evidence="2" id="KW-0479">Metal-binding</keyword>
<feature type="domain" description="Iron-binding zinc finger CDGSH type" evidence="5">
    <location>
        <begin position="165"/>
        <end position="207"/>
    </location>
</feature>
<evidence type="ECO:0000256" key="4">
    <source>
        <dbReference type="ARBA" id="ARBA00023014"/>
    </source>
</evidence>
<feature type="domain" description="Iron-binding zinc finger CDGSH type" evidence="5">
    <location>
        <begin position="29"/>
        <end position="62"/>
    </location>
</feature>
<accession>A0A3B0WGJ2</accession>
<dbReference type="PANTHER" id="PTHR46491">
    <property type="entry name" value="CDGSH IRON SULFUR DOMAIN PROTEIN HOMOLOG"/>
    <property type="match status" value="1"/>
</dbReference>
<dbReference type="PANTHER" id="PTHR46491:SF3">
    <property type="entry name" value="CDGSH IRON-SULFUR DOMAIN-CONTAINING PROTEIN 3, MITOCHONDRIAL"/>
    <property type="match status" value="1"/>
</dbReference>
<sequence length="211" mass="23007">MNTDNKPEINPASNGPYIVKGLNKLSNKKGAVDTEETVALCRCGKSSNKPFCDGAHAKVNFTSDNTEPHLEDKLDKYVGKEITVFDNRKICAHAGVCTDNLSSVFRMKQEPWIDSDATSVDEIIAVIEKCPSGALSYALKGADVAEQNHDTGIFIAPNGPYVLLGCPDLQNTKWNEGASQQQYTLCRCGASKNKPFCDGSHWGIEFTDDDN</sequence>
<reference evidence="6" key="1">
    <citation type="submission" date="2018-06" db="EMBL/GenBank/DDBJ databases">
        <authorList>
            <person name="Zhirakovskaya E."/>
        </authorList>
    </citation>
    <scope>NUCLEOTIDE SEQUENCE</scope>
</reference>
<dbReference type="InterPro" id="IPR018967">
    <property type="entry name" value="FeS-contain_CDGSH-typ"/>
</dbReference>
<gene>
    <name evidence="6" type="ORF">MNBD_GAMMA06-1647</name>
</gene>
<keyword evidence="4" id="KW-0411">Iron-sulfur</keyword>
<dbReference type="EMBL" id="UOFD01000012">
    <property type="protein sequence ID" value="VAW50402.1"/>
    <property type="molecule type" value="Genomic_DNA"/>
</dbReference>
<dbReference type="Pfam" id="PF09360">
    <property type="entry name" value="zf-CDGSH"/>
    <property type="match status" value="2"/>
</dbReference>
<dbReference type="GO" id="GO:0005737">
    <property type="term" value="C:cytoplasm"/>
    <property type="evidence" value="ECO:0007669"/>
    <property type="project" value="UniProtKB-ARBA"/>
</dbReference>
<dbReference type="InterPro" id="IPR052950">
    <property type="entry name" value="CISD"/>
</dbReference>
<dbReference type="InterPro" id="IPR010693">
    <property type="entry name" value="Divergent_4Fe-4S_mono-cluster"/>
</dbReference>
<keyword evidence="1" id="KW-0001">2Fe-2S</keyword>
<dbReference type="AlphaFoldDB" id="A0A3B0WGJ2"/>